<dbReference type="OrthoDB" id="6285192at2759"/>
<evidence type="ECO:0000313" key="2">
    <source>
        <dbReference type="EMBL" id="VDN98300.1"/>
    </source>
</evidence>
<evidence type="ECO:0000313" key="3">
    <source>
        <dbReference type="Proteomes" id="UP000278807"/>
    </source>
</evidence>
<gene>
    <name evidence="2" type="ORF">HNAJ_LOCUS2441</name>
</gene>
<dbReference type="EMBL" id="UZAE01001189">
    <property type="protein sequence ID" value="VDN98300.1"/>
    <property type="molecule type" value="Genomic_DNA"/>
</dbReference>
<sequence length="178" mass="20082">MAVQISAVCYGFLNSYAYGPPQYKEGLLLGKHDESGLVDYILASMPFPLRSSKNPPSIPGQEILGIYRCVPEREPFEFSLNDLLSIPRNCKYFCLAEYQDSQISLKLFRVNPSRQIPSTSPIEYFIFPSLPESDDAKEPHPQTGFPKDSSISGRLDSIGHQNSRLRQVMTKLLTEFSK</sequence>
<evidence type="ECO:0000313" key="4">
    <source>
        <dbReference type="WBParaSite" id="HNAJ_0000244201-mRNA-1"/>
    </source>
</evidence>
<accession>A0A0R3T5V4</accession>
<keyword evidence="3" id="KW-1185">Reference proteome</keyword>
<name>A0A0R3T5V4_RODNA</name>
<proteinExistence type="predicted"/>
<organism evidence="4">
    <name type="scientific">Rodentolepis nana</name>
    <name type="common">Dwarf tapeworm</name>
    <name type="synonym">Hymenolepis nana</name>
    <dbReference type="NCBI Taxonomy" id="102285"/>
    <lineage>
        <taxon>Eukaryota</taxon>
        <taxon>Metazoa</taxon>
        <taxon>Spiralia</taxon>
        <taxon>Lophotrochozoa</taxon>
        <taxon>Platyhelminthes</taxon>
        <taxon>Cestoda</taxon>
        <taxon>Eucestoda</taxon>
        <taxon>Cyclophyllidea</taxon>
        <taxon>Hymenolepididae</taxon>
        <taxon>Rodentolepis</taxon>
    </lineage>
</organism>
<feature type="region of interest" description="Disordered" evidence="1">
    <location>
        <begin position="133"/>
        <end position="156"/>
    </location>
</feature>
<evidence type="ECO:0000256" key="1">
    <source>
        <dbReference type="SAM" id="MobiDB-lite"/>
    </source>
</evidence>
<reference evidence="4" key="1">
    <citation type="submission" date="2017-02" db="UniProtKB">
        <authorList>
            <consortium name="WormBaseParasite"/>
        </authorList>
    </citation>
    <scope>IDENTIFICATION</scope>
</reference>
<dbReference type="AlphaFoldDB" id="A0A0R3T5V4"/>
<dbReference type="WBParaSite" id="HNAJ_0000244201-mRNA-1">
    <property type="protein sequence ID" value="HNAJ_0000244201-mRNA-1"/>
    <property type="gene ID" value="HNAJ_0000244201"/>
</dbReference>
<protein>
    <submittedName>
        <fullName evidence="4">BAH domain-containing protein</fullName>
    </submittedName>
</protein>
<reference evidence="2 3" key="2">
    <citation type="submission" date="2018-11" db="EMBL/GenBank/DDBJ databases">
        <authorList>
            <consortium name="Pathogen Informatics"/>
        </authorList>
    </citation>
    <scope>NUCLEOTIDE SEQUENCE [LARGE SCALE GENOMIC DNA]</scope>
</reference>
<dbReference type="Proteomes" id="UP000278807">
    <property type="component" value="Unassembled WGS sequence"/>
</dbReference>